<dbReference type="SUPFAM" id="SSF52283">
    <property type="entry name" value="Formate/glycerate dehydrogenase catalytic domain-like"/>
    <property type="match status" value="1"/>
</dbReference>
<evidence type="ECO:0000256" key="4">
    <source>
        <dbReference type="RuleBase" id="RU003719"/>
    </source>
</evidence>
<name>A0ABD6A2C2_9EURY</name>
<protein>
    <submittedName>
        <fullName evidence="7">Hydroxyacid dehydrogenase</fullName>
        <ecNumber evidence="7">1.1.1.-</ecNumber>
    </submittedName>
</protein>
<dbReference type="GeneID" id="96955151"/>
<keyword evidence="2 4" id="KW-0560">Oxidoreductase</keyword>
<dbReference type="SUPFAM" id="SSF51735">
    <property type="entry name" value="NAD(P)-binding Rossmann-fold domains"/>
    <property type="match status" value="1"/>
</dbReference>
<dbReference type="InterPro" id="IPR036291">
    <property type="entry name" value="NAD(P)-bd_dom_sf"/>
</dbReference>
<dbReference type="PANTHER" id="PTHR42789">
    <property type="entry name" value="D-ISOMER SPECIFIC 2-HYDROXYACID DEHYDROGENASE FAMILY PROTEIN (AFU_ORTHOLOGUE AFUA_6G10090)"/>
    <property type="match status" value="1"/>
</dbReference>
<comment type="similarity">
    <text evidence="1 4">Belongs to the D-isomer specific 2-hydroxyacid dehydrogenase family.</text>
</comment>
<dbReference type="Pfam" id="PF00389">
    <property type="entry name" value="2-Hacid_dh"/>
    <property type="match status" value="1"/>
</dbReference>
<proteinExistence type="inferred from homology"/>
<dbReference type="PANTHER" id="PTHR42789:SF1">
    <property type="entry name" value="D-ISOMER SPECIFIC 2-HYDROXYACID DEHYDROGENASE FAMILY PROTEIN (AFU_ORTHOLOGUE AFUA_6G10090)"/>
    <property type="match status" value="1"/>
</dbReference>
<organism evidence="7 8">
    <name type="scientific">Haloplanus litoreus</name>
    <dbReference type="NCBI Taxonomy" id="767515"/>
    <lineage>
        <taxon>Archaea</taxon>
        <taxon>Methanobacteriati</taxon>
        <taxon>Methanobacteriota</taxon>
        <taxon>Stenosarchaea group</taxon>
        <taxon>Halobacteria</taxon>
        <taxon>Halobacteriales</taxon>
        <taxon>Haloferacaceae</taxon>
        <taxon>Haloplanus</taxon>
    </lineage>
</organism>
<evidence type="ECO:0000259" key="5">
    <source>
        <dbReference type="Pfam" id="PF00389"/>
    </source>
</evidence>
<evidence type="ECO:0000259" key="6">
    <source>
        <dbReference type="Pfam" id="PF02826"/>
    </source>
</evidence>
<keyword evidence="3" id="KW-0520">NAD</keyword>
<reference evidence="7 8" key="1">
    <citation type="journal article" date="2019" name="Int. J. Syst. Evol. Microbiol.">
        <title>The Global Catalogue of Microorganisms (GCM) 10K type strain sequencing project: providing services to taxonomists for standard genome sequencing and annotation.</title>
        <authorList>
            <consortium name="The Broad Institute Genomics Platform"/>
            <consortium name="The Broad Institute Genome Sequencing Center for Infectious Disease"/>
            <person name="Wu L."/>
            <person name="Ma J."/>
        </authorList>
    </citation>
    <scope>NUCLEOTIDE SEQUENCE [LARGE SCALE GENOMIC DNA]</scope>
    <source>
        <strain evidence="7 8">GX21</strain>
    </source>
</reference>
<evidence type="ECO:0000256" key="2">
    <source>
        <dbReference type="ARBA" id="ARBA00023002"/>
    </source>
</evidence>
<dbReference type="InterPro" id="IPR006140">
    <property type="entry name" value="D-isomer_DH_NAD-bd"/>
</dbReference>
<sequence>MTEREWNVLLPKDIDPAGPESIDDIASFTSISEFGLAPDDLKPHIDQFDAIILRKAELTGAVLEAADNLKIIAKHGVGLDNVDIDAASEHGIIVCNTPGANARSVAEHALTLLLGVNRRLVAMDSATRNGKWDRQRWSSHEIAGKTVGLFGCGDIGQVLAELADCLDLDVLGYDPYLGEDDLPDVITKVEETSTLFEQSDAVSIHSPLTDETHHAISAQELEELGAEGILINTARGPIVDESALVTALRNEVIFGAGIDVFEREPPADDNALFDLENVILSQHVGGVTREAMRRMSTGAAECVRARYRGETPDTAVNAGESDS</sequence>
<dbReference type="FunFam" id="3.40.50.720:FF:000203">
    <property type="entry name" value="D-3-phosphoglycerate dehydrogenase (SerA)"/>
    <property type="match status" value="1"/>
</dbReference>
<gene>
    <name evidence="7" type="ORF">ACFQKE_15835</name>
</gene>
<dbReference type="GO" id="GO:0016491">
    <property type="term" value="F:oxidoreductase activity"/>
    <property type="evidence" value="ECO:0007669"/>
    <property type="project" value="UniProtKB-KW"/>
</dbReference>
<dbReference type="InterPro" id="IPR050857">
    <property type="entry name" value="D-2-hydroxyacid_DH"/>
</dbReference>
<dbReference type="Gene3D" id="3.40.50.720">
    <property type="entry name" value="NAD(P)-binding Rossmann-like Domain"/>
    <property type="match status" value="2"/>
</dbReference>
<dbReference type="EMBL" id="JBHTAT010000001">
    <property type="protein sequence ID" value="MFC7256757.1"/>
    <property type="molecule type" value="Genomic_DNA"/>
</dbReference>
<evidence type="ECO:0000256" key="3">
    <source>
        <dbReference type="ARBA" id="ARBA00023027"/>
    </source>
</evidence>
<dbReference type="Pfam" id="PF02826">
    <property type="entry name" value="2-Hacid_dh_C"/>
    <property type="match status" value="1"/>
</dbReference>
<dbReference type="InterPro" id="IPR006139">
    <property type="entry name" value="D-isomer_2_OHA_DH_cat_dom"/>
</dbReference>
<dbReference type="RefSeq" id="WP_379706101.1">
    <property type="nucleotide sequence ID" value="NZ_JBHTAT010000001.1"/>
</dbReference>
<dbReference type="AlphaFoldDB" id="A0ABD6A2C2"/>
<feature type="domain" description="D-isomer specific 2-hydroxyacid dehydrogenase catalytic" evidence="5">
    <location>
        <begin position="14"/>
        <end position="317"/>
    </location>
</feature>
<comment type="caution">
    <text evidence="7">The sequence shown here is derived from an EMBL/GenBank/DDBJ whole genome shotgun (WGS) entry which is preliminary data.</text>
</comment>
<feature type="domain" description="D-isomer specific 2-hydroxyacid dehydrogenase NAD-binding" evidence="6">
    <location>
        <begin position="111"/>
        <end position="285"/>
    </location>
</feature>
<keyword evidence="8" id="KW-1185">Reference proteome</keyword>
<evidence type="ECO:0000256" key="1">
    <source>
        <dbReference type="ARBA" id="ARBA00005854"/>
    </source>
</evidence>
<evidence type="ECO:0000313" key="7">
    <source>
        <dbReference type="EMBL" id="MFC7256757.1"/>
    </source>
</evidence>
<evidence type="ECO:0000313" key="8">
    <source>
        <dbReference type="Proteomes" id="UP001596434"/>
    </source>
</evidence>
<accession>A0ABD6A2C2</accession>
<dbReference type="CDD" id="cd12173">
    <property type="entry name" value="PGDH_4"/>
    <property type="match status" value="1"/>
</dbReference>
<dbReference type="Proteomes" id="UP001596434">
    <property type="component" value="Unassembled WGS sequence"/>
</dbReference>
<dbReference type="EC" id="1.1.1.-" evidence="7"/>